<protein>
    <submittedName>
        <fullName evidence="1">Vacuolar protein sorting-associated protein ist1</fullName>
    </submittedName>
</protein>
<keyword evidence="2" id="KW-1185">Reference proteome</keyword>
<name>A0ACC2T513_9FUNG</name>
<evidence type="ECO:0000313" key="2">
    <source>
        <dbReference type="Proteomes" id="UP001165960"/>
    </source>
</evidence>
<organism evidence="1 2">
    <name type="scientific">Entomophthora muscae</name>
    <dbReference type="NCBI Taxonomy" id="34485"/>
    <lineage>
        <taxon>Eukaryota</taxon>
        <taxon>Fungi</taxon>
        <taxon>Fungi incertae sedis</taxon>
        <taxon>Zoopagomycota</taxon>
        <taxon>Entomophthoromycotina</taxon>
        <taxon>Entomophthoromycetes</taxon>
        <taxon>Entomophthorales</taxon>
        <taxon>Entomophthoraceae</taxon>
        <taxon>Entomophthora</taxon>
    </lineage>
</organism>
<dbReference type="EMBL" id="QTSX02003613">
    <property type="protein sequence ID" value="KAJ9069703.1"/>
    <property type="molecule type" value="Genomic_DNA"/>
</dbReference>
<evidence type="ECO:0000313" key="1">
    <source>
        <dbReference type="EMBL" id="KAJ9069703.1"/>
    </source>
</evidence>
<proteinExistence type="predicted"/>
<dbReference type="Proteomes" id="UP001165960">
    <property type="component" value="Unassembled WGS sequence"/>
</dbReference>
<comment type="caution">
    <text evidence="1">The sequence shown here is derived from an EMBL/GenBank/DDBJ whole genome shotgun (WGS) entry which is preliminary data.</text>
</comment>
<gene>
    <name evidence="1" type="primary">IST1_1</name>
    <name evidence="1" type="ORF">DSO57_1015782</name>
</gene>
<accession>A0ACC2T513</accession>
<sequence length="258" mass="28990">MFSPARLKIHLKLCVNRLKLLRAKKDALSLQARKEISLLLANNKEASARIRVESIIRDDDFCEVLEMLELYCELLLARFGLLETASGSIDSSLVEAVHGLMYSAARCVEVKELLLIRDQLGQKVGKEAYLLIINDTDKRVNSRIVNKLLGAAPNPILVERYLSEIGQRYNVPGWSLKQTPQEPNDTLISLEEEDSNEATPAKPPKQKFSSKDSSSFELPTPPTTKPSAQELKQDTSDATRVPTFEELESRFRALKNKP</sequence>
<reference evidence="1" key="1">
    <citation type="submission" date="2022-04" db="EMBL/GenBank/DDBJ databases">
        <title>Genome of the entomopathogenic fungus Entomophthora muscae.</title>
        <authorList>
            <person name="Elya C."/>
            <person name="Lovett B.R."/>
            <person name="Lee E."/>
            <person name="Macias A.M."/>
            <person name="Hajek A.E."/>
            <person name="De Bivort B.L."/>
            <person name="Kasson M.T."/>
            <person name="De Fine Licht H.H."/>
            <person name="Stajich J.E."/>
        </authorList>
    </citation>
    <scope>NUCLEOTIDE SEQUENCE</scope>
    <source>
        <strain evidence="1">Berkeley</strain>
    </source>
</reference>